<dbReference type="InterPro" id="IPR011478">
    <property type="entry name" value="DUF1585"/>
</dbReference>
<dbReference type="Pfam" id="PF07624">
    <property type="entry name" value="PSD2"/>
    <property type="match status" value="1"/>
</dbReference>
<dbReference type="EMBL" id="JBBHJZ010000006">
    <property type="protein sequence ID" value="MEJ5979278.1"/>
    <property type="molecule type" value="Genomic_DNA"/>
</dbReference>
<dbReference type="InterPro" id="IPR013039">
    <property type="entry name" value="DUF1588"/>
</dbReference>
<dbReference type="InterPro" id="IPR013042">
    <property type="entry name" value="DUF1592"/>
</dbReference>
<keyword evidence="7" id="KW-1185">Reference proteome</keyword>
<protein>
    <submittedName>
        <fullName evidence="6">DUF1592 domain-containing protein</fullName>
    </submittedName>
</protein>
<evidence type="ECO:0000259" key="2">
    <source>
        <dbReference type="Pfam" id="PF07624"/>
    </source>
</evidence>
<dbReference type="Pfam" id="PF07627">
    <property type="entry name" value="PSCyt3"/>
    <property type="match status" value="1"/>
</dbReference>
<evidence type="ECO:0000259" key="5">
    <source>
        <dbReference type="Pfam" id="PF07637"/>
    </source>
</evidence>
<name>A0ABU8S244_9SPHN</name>
<reference evidence="6 7" key="1">
    <citation type="submission" date="2024-03" db="EMBL/GenBank/DDBJ databases">
        <authorList>
            <person name="Jo J.-H."/>
        </authorList>
    </citation>
    <scope>NUCLEOTIDE SEQUENCE [LARGE SCALE GENOMIC DNA]</scope>
    <source>
        <strain evidence="6 7">PS1R-30</strain>
    </source>
</reference>
<feature type="chain" id="PRO_5046355831" evidence="1">
    <location>
        <begin position="31"/>
        <end position="570"/>
    </location>
</feature>
<feature type="domain" description="DUF1585" evidence="2">
    <location>
        <begin position="481"/>
        <end position="552"/>
    </location>
</feature>
<feature type="domain" description="DUF1595" evidence="5">
    <location>
        <begin position="143"/>
        <end position="204"/>
    </location>
</feature>
<evidence type="ECO:0000256" key="1">
    <source>
        <dbReference type="SAM" id="SignalP"/>
    </source>
</evidence>
<dbReference type="Pfam" id="PF07631">
    <property type="entry name" value="PSD4"/>
    <property type="match status" value="1"/>
</dbReference>
<evidence type="ECO:0000259" key="3">
    <source>
        <dbReference type="Pfam" id="PF07627"/>
    </source>
</evidence>
<comment type="caution">
    <text evidence="6">The sequence shown here is derived from an EMBL/GenBank/DDBJ whole genome shotgun (WGS) entry which is preliminary data.</text>
</comment>
<dbReference type="Pfam" id="PF07637">
    <property type="entry name" value="PSD5"/>
    <property type="match status" value="1"/>
</dbReference>
<feature type="domain" description="DUF1592" evidence="4">
    <location>
        <begin position="218"/>
        <end position="345"/>
    </location>
</feature>
<feature type="signal peptide" evidence="1">
    <location>
        <begin position="1"/>
        <end position="30"/>
    </location>
</feature>
<evidence type="ECO:0000313" key="6">
    <source>
        <dbReference type="EMBL" id="MEJ5979278.1"/>
    </source>
</evidence>
<evidence type="ECO:0000313" key="7">
    <source>
        <dbReference type="Proteomes" id="UP001361239"/>
    </source>
</evidence>
<evidence type="ECO:0000259" key="4">
    <source>
        <dbReference type="Pfam" id="PF07631"/>
    </source>
</evidence>
<organism evidence="6 7">
    <name type="scientific">Novosphingobium anseongense</name>
    <dbReference type="NCBI Taxonomy" id="3133436"/>
    <lineage>
        <taxon>Bacteria</taxon>
        <taxon>Pseudomonadati</taxon>
        <taxon>Pseudomonadota</taxon>
        <taxon>Alphaproteobacteria</taxon>
        <taxon>Sphingomonadales</taxon>
        <taxon>Sphingomonadaceae</taxon>
        <taxon>Novosphingobium</taxon>
    </lineage>
</organism>
<accession>A0ABU8S244</accession>
<dbReference type="Proteomes" id="UP001361239">
    <property type="component" value="Unassembled WGS sequence"/>
</dbReference>
<feature type="domain" description="DUF1588" evidence="3">
    <location>
        <begin position="367"/>
        <end position="468"/>
    </location>
</feature>
<dbReference type="InterPro" id="IPR013043">
    <property type="entry name" value="DUF1595"/>
</dbReference>
<sequence length="570" mass="62185">MKRIPPKVRFLGLSGLAAIALGALVTNAPAEPVAAGHAATVIASPEPDTIGGLPGLRRLSQSQYVRSIEQIFGEGIRVPGRFEPPLRQGLMAVGDGVVTVSPSGVEQYELRAREIAAQVLAEGRRARVLSCAPQSPGAFDRTCASDFLSHYGRLLYRRPLTRAELDGVIGLSEGATRASHDFYKGLEIGLSRMLSSPKFIFRVEASEVDPASPASRRLDDYSLASRISFLLWDLPPDADLLDAAARGDLRDPAKLSLQVDRMMASPRFEQGVRAFFSDMFGFEQFDGLSKDQAIYPKYSAAMAKDAQEQLLRTIVDLLVTNKGDYRDLFTTRKTFLNRNLAALYRVPVEEGGVEGWVPHTFAPSDKRAGILTLAGFLMLDPTHEGRSSPTIRGKTVRELFLCEPVPAPPPNVNFAAVQNTGDLVHRTARERLSIHQENPACSGCHAITDPIGLSMENYDASGAFRTHENGALIDASGVYEGKPYKNVLDLQQLMRASESASTCVVQRAFEYGVGRTLNTSQEKWLEHAVTRFAADRYQFPMLLRRIATSPSFASVAADAPLAPNKVVAAR</sequence>
<keyword evidence="1" id="KW-0732">Signal</keyword>
<dbReference type="RefSeq" id="WP_339589214.1">
    <property type="nucleotide sequence ID" value="NZ_JBBHJZ010000006.1"/>
</dbReference>
<gene>
    <name evidence="6" type="ORF">WG901_21675</name>
</gene>
<proteinExistence type="predicted"/>